<evidence type="ECO:0000313" key="1">
    <source>
        <dbReference type="Proteomes" id="UP000095281"/>
    </source>
</evidence>
<organism evidence="1 2">
    <name type="scientific">Meloidogyne hapla</name>
    <name type="common">Root-knot nematode worm</name>
    <dbReference type="NCBI Taxonomy" id="6305"/>
    <lineage>
        <taxon>Eukaryota</taxon>
        <taxon>Metazoa</taxon>
        <taxon>Ecdysozoa</taxon>
        <taxon>Nematoda</taxon>
        <taxon>Chromadorea</taxon>
        <taxon>Rhabditida</taxon>
        <taxon>Tylenchina</taxon>
        <taxon>Tylenchomorpha</taxon>
        <taxon>Tylenchoidea</taxon>
        <taxon>Meloidogynidae</taxon>
        <taxon>Meloidogyninae</taxon>
        <taxon>Meloidogyne</taxon>
    </lineage>
</organism>
<proteinExistence type="predicted"/>
<protein>
    <submittedName>
        <fullName evidence="2">Ig-like domain-containing protein</fullName>
    </submittedName>
</protein>
<name>A0A1I8BPE3_MELHA</name>
<accession>A0A1I8BPE3</accession>
<evidence type="ECO:0000313" key="2">
    <source>
        <dbReference type="WBParaSite" id="MhA1_Contig38.frz3.gene4"/>
    </source>
</evidence>
<dbReference type="WBParaSite" id="MhA1_Contig38.frz3.gene4">
    <property type="protein sequence ID" value="MhA1_Contig38.frz3.gene4"/>
    <property type="gene ID" value="MhA1_Contig38.frz3.gene4"/>
</dbReference>
<dbReference type="Proteomes" id="UP000095281">
    <property type="component" value="Unplaced"/>
</dbReference>
<dbReference type="Gene3D" id="2.60.40.10">
    <property type="entry name" value="Immunoglobulins"/>
    <property type="match status" value="1"/>
</dbReference>
<dbReference type="InterPro" id="IPR013783">
    <property type="entry name" value="Ig-like_fold"/>
</dbReference>
<dbReference type="OMA" id="RQCCARR"/>
<keyword evidence="1" id="KW-1185">Reference proteome</keyword>
<reference evidence="2" key="1">
    <citation type="submission" date="2016-11" db="UniProtKB">
        <authorList>
            <consortium name="WormBaseParasite"/>
        </authorList>
    </citation>
    <scope>IDENTIFICATION</scope>
</reference>
<sequence length="226" mass="25448">MLQIKRTKPEDYGLYKCKVSDEFGETEATVHLAIGTVQIPLPSPPEMPRQCCARRGVSKRCLLMCGMTDSETRRYVPRPFMSQNCSGEIAKVPSQCLYLCDHQQKAPNLMPSQCLDYVATAEQCRLSGIQNRPSVVRSLKAQITTENTLSTSTSVLINYDHSERADIYYIYWRSEGSIWQHRSSTGTNKKLVLASSVDELVVVAANTFGFSQPAQLFLREGKWVKI</sequence>
<dbReference type="InterPro" id="IPR036179">
    <property type="entry name" value="Ig-like_dom_sf"/>
</dbReference>
<dbReference type="AlphaFoldDB" id="A0A1I8BPE3"/>
<dbReference type="SUPFAM" id="SSF48726">
    <property type="entry name" value="Immunoglobulin"/>
    <property type="match status" value="1"/>
</dbReference>